<evidence type="ECO:0008006" key="10">
    <source>
        <dbReference type="Google" id="ProtNLM"/>
    </source>
</evidence>
<feature type="transmembrane region" description="Helical" evidence="7">
    <location>
        <begin position="267"/>
        <end position="291"/>
    </location>
</feature>
<keyword evidence="4 7" id="KW-0812">Transmembrane</keyword>
<feature type="transmembrane region" description="Helical" evidence="7">
    <location>
        <begin position="203"/>
        <end position="224"/>
    </location>
</feature>
<dbReference type="InterPro" id="IPR005524">
    <property type="entry name" value="DUF318"/>
</dbReference>
<evidence type="ECO:0000256" key="1">
    <source>
        <dbReference type="ARBA" id="ARBA00004651"/>
    </source>
</evidence>
<evidence type="ECO:0000256" key="6">
    <source>
        <dbReference type="ARBA" id="ARBA00023136"/>
    </source>
</evidence>
<dbReference type="InterPro" id="IPR052923">
    <property type="entry name" value="UPF0718"/>
</dbReference>
<feature type="transmembrane region" description="Helical" evidence="7">
    <location>
        <begin position="297"/>
        <end position="317"/>
    </location>
</feature>
<name>A0A5D3WHB4_9BACT</name>
<protein>
    <recommendedName>
        <fullName evidence="10">Permease</fullName>
    </recommendedName>
</protein>
<dbReference type="RefSeq" id="WP_148896845.1">
    <property type="nucleotide sequence ID" value="NZ_VNIB01000014.1"/>
</dbReference>
<keyword evidence="3" id="KW-1003">Cell membrane</keyword>
<evidence type="ECO:0000256" key="3">
    <source>
        <dbReference type="ARBA" id="ARBA00022475"/>
    </source>
</evidence>
<keyword evidence="5 7" id="KW-1133">Transmembrane helix</keyword>
<evidence type="ECO:0000313" key="8">
    <source>
        <dbReference type="EMBL" id="TYO96373.1"/>
    </source>
</evidence>
<dbReference type="Pfam" id="PF03773">
    <property type="entry name" value="ArsP_1"/>
    <property type="match status" value="1"/>
</dbReference>
<feature type="transmembrane region" description="Helical" evidence="7">
    <location>
        <begin position="115"/>
        <end position="137"/>
    </location>
</feature>
<organism evidence="8 9">
    <name type="scientific">Geothermobacter ehrlichii</name>
    <dbReference type="NCBI Taxonomy" id="213224"/>
    <lineage>
        <taxon>Bacteria</taxon>
        <taxon>Pseudomonadati</taxon>
        <taxon>Thermodesulfobacteriota</taxon>
        <taxon>Desulfuromonadia</taxon>
        <taxon>Desulfuromonadales</taxon>
        <taxon>Geothermobacteraceae</taxon>
        <taxon>Geothermobacter</taxon>
    </lineage>
</organism>
<proteinExistence type="inferred from homology"/>
<dbReference type="PANTHER" id="PTHR34184:SF4">
    <property type="entry name" value="UPF0718 PROTEIN YCGR"/>
    <property type="match status" value="1"/>
</dbReference>
<comment type="similarity">
    <text evidence="2">Belongs to the UPF0718 family.</text>
</comment>
<feature type="transmembrane region" description="Helical" evidence="7">
    <location>
        <begin position="51"/>
        <end position="82"/>
    </location>
</feature>
<comment type="caution">
    <text evidence="8">The sequence shown here is derived from an EMBL/GenBank/DDBJ whole genome shotgun (WGS) entry which is preliminary data.</text>
</comment>
<comment type="subcellular location">
    <subcellularLocation>
        <location evidence="1">Cell membrane</location>
        <topology evidence="1">Multi-pass membrane protein</topology>
    </subcellularLocation>
</comment>
<dbReference type="GO" id="GO:0005886">
    <property type="term" value="C:plasma membrane"/>
    <property type="evidence" value="ECO:0007669"/>
    <property type="project" value="UniProtKB-SubCell"/>
</dbReference>
<evidence type="ECO:0000256" key="5">
    <source>
        <dbReference type="ARBA" id="ARBA00022989"/>
    </source>
</evidence>
<evidence type="ECO:0000256" key="7">
    <source>
        <dbReference type="SAM" id="Phobius"/>
    </source>
</evidence>
<dbReference type="EMBL" id="VNIB01000014">
    <property type="protein sequence ID" value="TYO96373.1"/>
    <property type="molecule type" value="Genomic_DNA"/>
</dbReference>
<keyword evidence="9" id="KW-1185">Reference proteome</keyword>
<gene>
    <name evidence="8" type="ORF">EDC39_11479</name>
</gene>
<sequence length="318" mass="33526">MPESLWARFADVVLTEIGRMWWIFLLSVLLVGLIKGYKLDLRIRDAVRRSGVIGIFIAIAVGMVSPLCACGILPVVISLAMIGTPLPPLLAILATSPTMGPDALLLTWRGLGGDWAVLKLVGSGVLGLAVGLATLLAQKKGWLGEDELKLRPVYREDGSLAPASEIGAAAGIRVRSMQVVPRDSRLRFIFDRSLDAASLTGRYLLLAILLEGVLVTLVPTAWIAGPLGHDSVWSPLVAAFVGLPLPANQIPVIPILAGLLDRGMDSAAAYTLLLAGPVSSLPAMAALAGIFRRRVLTLFLVVSLTVCVLLGLLLGLAG</sequence>
<dbReference type="Proteomes" id="UP000324159">
    <property type="component" value="Unassembled WGS sequence"/>
</dbReference>
<evidence type="ECO:0000313" key="9">
    <source>
        <dbReference type="Proteomes" id="UP000324159"/>
    </source>
</evidence>
<accession>A0A5D3WHB4</accession>
<evidence type="ECO:0000256" key="2">
    <source>
        <dbReference type="ARBA" id="ARBA00006386"/>
    </source>
</evidence>
<dbReference type="AlphaFoldDB" id="A0A5D3WHB4"/>
<keyword evidence="6 7" id="KW-0472">Membrane</keyword>
<feature type="transmembrane region" description="Helical" evidence="7">
    <location>
        <begin position="20"/>
        <end position="39"/>
    </location>
</feature>
<dbReference type="OrthoDB" id="9777774at2"/>
<dbReference type="PANTHER" id="PTHR34184">
    <property type="entry name" value="UPF0718 PROTEIN YCGR"/>
    <property type="match status" value="1"/>
</dbReference>
<evidence type="ECO:0000256" key="4">
    <source>
        <dbReference type="ARBA" id="ARBA00022692"/>
    </source>
</evidence>
<reference evidence="8 9" key="1">
    <citation type="submission" date="2019-07" db="EMBL/GenBank/DDBJ databases">
        <title>Genomic Encyclopedia of Type Strains, Phase IV (KMG-IV): sequencing the most valuable type-strain genomes for metagenomic binning, comparative biology and taxonomic classification.</title>
        <authorList>
            <person name="Goeker M."/>
        </authorList>
    </citation>
    <scope>NUCLEOTIDE SEQUENCE [LARGE SCALE GENOMIC DNA]</scope>
    <source>
        <strain evidence="8 9">SS015</strain>
    </source>
</reference>